<organism evidence="3 4">
    <name type="scientific">Anaerocolumna cellulosilytica</name>
    <dbReference type="NCBI Taxonomy" id="433286"/>
    <lineage>
        <taxon>Bacteria</taxon>
        <taxon>Bacillati</taxon>
        <taxon>Bacillota</taxon>
        <taxon>Clostridia</taxon>
        <taxon>Lachnospirales</taxon>
        <taxon>Lachnospiraceae</taxon>
        <taxon>Anaerocolumna</taxon>
    </lineage>
</organism>
<dbReference type="Gene3D" id="3.40.50.12780">
    <property type="entry name" value="N-terminal domain of ligase-like"/>
    <property type="match status" value="1"/>
</dbReference>
<dbReference type="Proteomes" id="UP000515561">
    <property type="component" value="Chromosome"/>
</dbReference>
<evidence type="ECO:0000313" key="4">
    <source>
        <dbReference type="Proteomes" id="UP000515561"/>
    </source>
</evidence>
<dbReference type="InterPro" id="IPR042099">
    <property type="entry name" value="ANL_N_sf"/>
</dbReference>
<dbReference type="Pfam" id="PF13193">
    <property type="entry name" value="AMP-binding_C"/>
    <property type="match status" value="1"/>
</dbReference>
<dbReference type="CDD" id="cd05930">
    <property type="entry name" value="A_NRPS"/>
    <property type="match status" value="1"/>
</dbReference>
<name>A0A6S6QS41_9FIRM</name>
<dbReference type="PROSITE" id="PS50075">
    <property type="entry name" value="CARRIER"/>
    <property type="match status" value="1"/>
</dbReference>
<proteinExistence type="predicted"/>
<dbReference type="InterPro" id="IPR009081">
    <property type="entry name" value="PP-bd_ACP"/>
</dbReference>
<dbReference type="SUPFAM" id="SSF56801">
    <property type="entry name" value="Acetyl-CoA synthetase-like"/>
    <property type="match status" value="1"/>
</dbReference>
<dbReference type="EMBL" id="AP023367">
    <property type="protein sequence ID" value="BCJ94153.1"/>
    <property type="molecule type" value="Genomic_DNA"/>
</dbReference>
<keyword evidence="2" id="KW-0597">Phosphoprotein</keyword>
<dbReference type="PANTHER" id="PTHR44845">
    <property type="entry name" value="CARRIER DOMAIN-CONTAINING PROTEIN"/>
    <property type="match status" value="1"/>
</dbReference>
<dbReference type="RefSeq" id="WP_184091386.1">
    <property type="nucleotide sequence ID" value="NZ_AP023367.1"/>
</dbReference>
<dbReference type="Pfam" id="PF00550">
    <property type="entry name" value="PP-binding"/>
    <property type="match status" value="1"/>
</dbReference>
<dbReference type="InterPro" id="IPR045851">
    <property type="entry name" value="AMP-bd_C_sf"/>
</dbReference>
<gene>
    <name evidence="3" type="ORF">acsn021_17220</name>
</gene>
<keyword evidence="1" id="KW-0596">Phosphopantetheine</keyword>
<dbReference type="SUPFAM" id="SSF47336">
    <property type="entry name" value="ACP-like"/>
    <property type="match status" value="1"/>
</dbReference>
<evidence type="ECO:0000256" key="2">
    <source>
        <dbReference type="ARBA" id="ARBA00022553"/>
    </source>
</evidence>
<dbReference type="InterPro" id="IPR000873">
    <property type="entry name" value="AMP-dep_synth/lig_dom"/>
</dbReference>
<dbReference type="KEGG" id="acel:acsn021_17220"/>
<dbReference type="InterPro" id="IPR010071">
    <property type="entry name" value="AA_adenyl_dom"/>
</dbReference>
<dbReference type="NCBIfam" id="TIGR01733">
    <property type="entry name" value="AA-adenyl-dom"/>
    <property type="match status" value="1"/>
</dbReference>
<accession>A0A6S6QS41</accession>
<evidence type="ECO:0000313" key="3">
    <source>
        <dbReference type="EMBL" id="BCJ94153.1"/>
    </source>
</evidence>
<dbReference type="PANTHER" id="PTHR44845:SF7">
    <property type="entry name" value="PLIPASTATIN SYNTHASE SUBUNIT D"/>
    <property type="match status" value="1"/>
</dbReference>
<dbReference type="Gene3D" id="1.10.1200.10">
    <property type="entry name" value="ACP-like"/>
    <property type="match status" value="1"/>
</dbReference>
<dbReference type="PROSITE" id="PS00455">
    <property type="entry name" value="AMP_BINDING"/>
    <property type="match status" value="1"/>
</dbReference>
<reference evidence="3 4" key="1">
    <citation type="journal article" date="2016" name="Int. J. Syst. Evol. Microbiol.">
        <title>Descriptions of Anaerotaenia torta gen. nov., sp. nov. and Anaerocolumna cellulosilytica gen. nov., sp. nov. isolated from a methanogenic reactor of cattle waste.</title>
        <authorList>
            <person name="Uek A."/>
            <person name="Ohtaki Y."/>
            <person name="Kaku N."/>
            <person name="Ueki K."/>
        </authorList>
    </citation>
    <scope>NUCLEOTIDE SEQUENCE [LARGE SCALE GENOMIC DNA]</scope>
    <source>
        <strain evidence="3 4">SN021</strain>
    </source>
</reference>
<sequence length="587" mass="67510">MGNKSIQEIISKQCKMNADKIAVIEYDRKITYSELNEMSDSFAEGFVEAGIVSGMAVVVIADRCLELIAIALALLKCGAIYVPVDLNYPSHRIQKIVDDTGSNIIVNLSGHQLKEYNGRILTLNHLSKTRNDITGKHQNFHVFHIAYIIYTSGTTGSPKGVMVSQEAILNTFDWMTKQFNINEDDVIAHKTSISFTDSIWEIFWPLLNGAKISILNSKDAKDSKKMYEWMDNQRISFTQFVPSMLKVFVEYIELKKIENPLKRLRWVFNGGEQVGINLVKRFYDYFKSAKYANIYGMTESAIYATYHIAERELLEIWNSVPIGKPILNTKILLLNEFDQICNPYEKGEICICGISLADGYWKDDTLTKEKFIYYEEGKDKLYRSGDIGMSDENGCYWYFGRKDNQVNVYGNRVEIYEVEKYILEFEGITQTAVIPYRDQYEETYLVCYLENEQIEVEKLKAFLKNKLPDYMVPKVYQKVKSLPLTVNNKVDKKSLMGIFKNEKHSNLEASDKIASMSIIRNVWKLIIGNDDFGNNDEFFQIGGDSLTLARMQIELEKQGICLSYDNLLEHKTVNQIVELIARNVSSE</sequence>
<protein>
    <submittedName>
        <fullName evidence="3">Uncharacterized protein</fullName>
    </submittedName>
</protein>
<dbReference type="InterPro" id="IPR020845">
    <property type="entry name" value="AMP-binding_CS"/>
</dbReference>
<keyword evidence="4" id="KW-1185">Reference proteome</keyword>
<dbReference type="Gene3D" id="3.30.300.30">
    <property type="match status" value="1"/>
</dbReference>
<dbReference type="AlphaFoldDB" id="A0A6S6QS41"/>
<dbReference type="Pfam" id="PF00501">
    <property type="entry name" value="AMP-binding"/>
    <property type="match status" value="1"/>
</dbReference>
<dbReference type="InterPro" id="IPR025110">
    <property type="entry name" value="AMP-bd_C"/>
</dbReference>
<dbReference type="InterPro" id="IPR036736">
    <property type="entry name" value="ACP-like_sf"/>
</dbReference>
<evidence type="ECO:0000256" key="1">
    <source>
        <dbReference type="ARBA" id="ARBA00022450"/>
    </source>
</evidence>